<dbReference type="PROSITE" id="PS50235">
    <property type="entry name" value="USP_3"/>
    <property type="match status" value="1"/>
</dbReference>
<protein>
    <submittedName>
        <fullName evidence="13">Multidrug resistance-associated abc transporter</fullName>
    </submittedName>
</protein>
<dbReference type="InterPro" id="IPR027417">
    <property type="entry name" value="P-loop_NTPase"/>
</dbReference>
<feature type="domain" description="ABC transporter" evidence="11">
    <location>
        <begin position="1224"/>
        <end position="1460"/>
    </location>
</feature>
<dbReference type="Gene3D" id="3.40.50.300">
    <property type="entry name" value="P-loop containing nucleotide triphosphate hydrolases"/>
    <property type="match status" value="2"/>
</dbReference>
<evidence type="ECO:0000256" key="1">
    <source>
        <dbReference type="ARBA" id="ARBA00004370"/>
    </source>
</evidence>
<feature type="transmembrane region" description="Helical" evidence="9">
    <location>
        <begin position="1816"/>
        <end position="1837"/>
    </location>
</feature>
<dbReference type="InterPro" id="IPR001394">
    <property type="entry name" value="Peptidase_C19_UCH"/>
</dbReference>
<dbReference type="SUPFAM" id="SSF54001">
    <property type="entry name" value="Cysteine proteinases"/>
    <property type="match status" value="1"/>
</dbReference>
<dbReference type="PANTHER" id="PTHR24223:SF415">
    <property type="entry name" value="FI20190P1"/>
    <property type="match status" value="1"/>
</dbReference>
<feature type="compositionally biased region" description="Basic and acidic residues" evidence="8">
    <location>
        <begin position="453"/>
        <end position="472"/>
    </location>
</feature>
<dbReference type="GO" id="GO:0140359">
    <property type="term" value="F:ABC-type transporter activity"/>
    <property type="evidence" value="ECO:0007669"/>
    <property type="project" value="InterPro"/>
</dbReference>
<feature type="transmembrane region" description="Helical" evidence="9">
    <location>
        <begin position="1732"/>
        <end position="1751"/>
    </location>
</feature>
<feature type="region of interest" description="Disordered" evidence="8">
    <location>
        <begin position="439"/>
        <end position="538"/>
    </location>
</feature>
<organism evidence="13">
    <name type="scientific">Phaffia rhodozyma</name>
    <name type="common">Yeast</name>
    <name type="synonym">Xanthophyllomyces dendrorhous</name>
    <dbReference type="NCBI Taxonomy" id="264483"/>
    <lineage>
        <taxon>Eukaryota</taxon>
        <taxon>Fungi</taxon>
        <taxon>Dikarya</taxon>
        <taxon>Basidiomycota</taxon>
        <taxon>Agaricomycotina</taxon>
        <taxon>Tremellomycetes</taxon>
        <taxon>Cystofilobasidiales</taxon>
        <taxon>Mrakiaceae</taxon>
        <taxon>Phaffia</taxon>
    </lineage>
</organism>
<dbReference type="PROSITE" id="PS50893">
    <property type="entry name" value="ABC_TRANSPORTER_2"/>
    <property type="match status" value="2"/>
</dbReference>
<dbReference type="GO" id="GO:0005524">
    <property type="term" value="F:ATP binding"/>
    <property type="evidence" value="ECO:0007669"/>
    <property type="project" value="UniProtKB-KW"/>
</dbReference>
<dbReference type="Pfam" id="PF00664">
    <property type="entry name" value="ABC_membrane"/>
    <property type="match status" value="2"/>
</dbReference>
<dbReference type="CDD" id="cd03250">
    <property type="entry name" value="ABCC_MRP_domain1"/>
    <property type="match status" value="1"/>
</dbReference>
<dbReference type="GO" id="GO:0016887">
    <property type="term" value="F:ATP hydrolysis activity"/>
    <property type="evidence" value="ECO:0007669"/>
    <property type="project" value="InterPro"/>
</dbReference>
<keyword evidence="2" id="KW-0813">Transport</keyword>
<feature type="transmembrane region" description="Helical" evidence="9">
    <location>
        <begin position="737"/>
        <end position="756"/>
    </location>
</feature>
<dbReference type="CDD" id="cd18596">
    <property type="entry name" value="ABC_6TM_VMR1_D1_like"/>
    <property type="match status" value="1"/>
</dbReference>
<dbReference type="InterPro" id="IPR036640">
    <property type="entry name" value="ABC1_TM_sf"/>
</dbReference>
<dbReference type="Gene3D" id="1.20.1560.10">
    <property type="entry name" value="ABC transporter type 1, transmembrane domain"/>
    <property type="match status" value="2"/>
</dbReference>
<dbReference type="Gene3D" id="3.90.70.10">
    <property type="entry name" value="Cysteine proteinases"/>
    <property type="match status" value="1"/>
</dbReference>
<dbReference type="EMBL" id="LN483345">
    <property type="protein sequence ID" value="CDZ98657.1"/>
    <property type="molecule type" value="Genomic_DNA"/>
</dbReference>
<keyword evidence="4" id="KW-0547">Nucleotide-binding</keyword>
<dbReference type="PROSITE" id="PS00972">
    <property type="entry name" value="USP_1"/>
    <property type="match status" value="1"/>
</dbReference>
<dbReference type="PANTHER" id="PTHR24223">
    <property type="entry name" value="ATP-BINDING CASSETTE SUB-FAMILY C"/>
    <property type="match status" value="1"/>
</dbReference>
<feature type="transmembrane region" description="Helical" evidence="9">
    <location>
        <begin position="892"/>
        <end position="914"/>
    </location>
</feature>
<dbReference type="CDD" id="cd18604">
    <property type="entry name" value="ABC_6TM_VMR1_D2_like"/>
    <property type="match status" value="1"/>
</dbReference>
<feature type="domain" description="ABC transporter" evidence="11">
    <location>
        <begin position="1911"/>
        <end position="2183"/>
    </location>
</feature>
<dbReference type="Pfam" id="PF00005">
    <property type="entry name" value="ABC_tran"/>
    <property type="match status" value="2"/>
</dbReference>
<feature type="domain" description="ABC transmembrane type-1" evidence="12">
    <location>
        <begin position="852"/>
        <end position="1139"/>
    </location>
</feature>
<feature type="domain" description="ABC transmembrane type-1" evidence="12">
    <location>
        <begin position="1616"/>
        <end position="1871"/>
    </location>
</feature>
<name>A0A0F7SNI4_PHARH</name>
<evidence type="ECO:0000259" key="12">
    <source>
        <dbReference type="PROSITE" id="PS50929"/>
    </source>
</evidence>
<feature type="transmembrane region" description="Helical" evidence="9">
    <location>
        <begin position="1113"/>
        <end position="1138"/>
    </location>
</feature>
<dbReference type="InterPro" id="IPR017871">
    <property type="entry name" value="ABC_transporter-like_CS"/>
</dbReference>
<feature type="transmembrane region" description="Helical" evidence="9">
    <location>
        <begin position="573"/>
        <end position="593"/>
    </location>
</feature>
<accession>A0A0F7SNI4</accession>
<dbReference type="InterPro" id="IPR050173">
    <property type="entry name" value="ABC_transporter_C-like"/>
</dbReference>
<dbReference type="SUPFAM" id="SSF52540">
    <property type="entry name" value="P-loop containing nucleoside triphosphate hydrolases"/>
    <property type="match status" value="2"/>
</dbReference>
<dbReference type="Pfam" id="PF00443">
    <property type="entry name" value="UCH"/>
    <property type="match status" value="1"/>
</dbReference>
<evidence type="ECO:0000256" key="5">
    <source>
        <dbReference type="ARBA" id="ARBA00022840"/>
    </source>
</evidence>
<evidence type="ECO:0000256" key="7">
    <source>
        <dbReference type="ARBA" id="ARBA00023136"/>
    </source>
</evidence>
<dbReference type="FunFam" id="3.40.50.300:FF:001354">
    <property type="entry name" value="ATP-binding cassette (ABC) transporter, putative"/>
    <property type="match status" value="1"/>
</dbReference>
<feature type="transmembrane region" description="Helical" evidence="9">
    <location>
        <begin position="1630"/>
        <end position="1656"/>
    </location>
</feature>
<dbReference type="PROSITE" id="PS00211">
    <property type="entry name" value="ABC_TRANSPORTER_1"/>
    <property type="match status" value="2"/>
</dbReference>
<feature type="transmembrane region" description="Helical" evidence="9">
    <location>
        <begin position="1530"/>
        <end position="1552"/>
    </location>
</feature>
<sequence>MATSVSSSQHVPSVLLLGGQSNGTIENNGALKALLAEPVEFREFAQPTGADAAIIDPKGKGWIEVNPLPVANSSNGNATASTSKLPSLPSTSSVTRPHNPKSLYQGIVQLGFVPGSRPIGPGFNNVGNTCYLNSVLQCVIHTPGLGPLLFEHEPAQCPVKRNPKSDGFCVACSLKAVYQYSFLRPNQGSYNPSVITKNLKKIARHLRLGRQEDSHEFLRFLVDGLQNAALAPHGEPNKIPAELKYTTSVHQLFGGRLRSRVTCHKCHHNSDTFDAFLDLSVEVKNCGSVRNAFERFIKPDRLDGNNKYKCEKCKTLVVASKQLTIQSTPKALVVHLKRFTPMGGKIGEMIQYDKSLDLGPYMSKGESGARYKLYGVVCHSGSGPHSGHYTARVLSTDGSSWHNMDDSYVSSIGKPPLGLRDAYVLFYVREKGDALLQTINSTSAGGPSKKRKVELGQRALEKEDTEKSIEKDSSDEDEDEDQSDGSEEVPKPISASPKINGVLINGNGNGHGQGKKHNRHSSDSGSFPASARPSFVGGPNENGHPVIFTMAEMDPALVSSDSSPILSDEFRSIYVHLIPSVIVLFVVPLLLSFPRILPRFAYHYLITLPLEYVGRDLTLQELYPDQPNKRGVPIWKAAILATGGLAFALVYGCRAGWKALSGLDGGAFWVDIVLGCCWLYAATYPILRPRPTPYPTIVVFHALQLIASLLTLLTALFKLSILPPVPHEPVIARSTEILTALSATLSAVLVAVSLSLPVESVPASYEEERKAEANQTGGMGSSPEDGCSVWDWITFNWVKPLIKRGSSGYLKDDDVYMLSPTQRSQPLYAKFKTIRGSSLLQRLLKAHGFDLLLDLLLTFLSIMLNYAAPFFIKRIIEALAAPTPKKLSSAYVYATLALIATILKAQSDLNHLWFSRRASVRIKNQLASAIYEKALKRKDKSGVSESKGSAGTGKIVNLMSGDTNRIGNAISGLYMLYGAPFEIVVCCAFLYSMLSWSAFAGMFVLVAVMPLNTIISKRNVEINKALLAARDKRLNVMNELIGAIKFIKFFAWEKQWTKRVTDIRQEELNVMVRDRVNSIYFTILWNVTPMLVTIISFLSFIKLEKGELTIGVAFTSLSLFSMLRGPLNIIPMFVVSLLQTHVAIKRIDDFLQEEEVPDFVSSLKMAENPNLRDPKDEKIGFIGGTFRWTTGDTTVSDASKTASAAPATASAASTPPTSDSSTVVATLESTAAENELVRFELTDLSFVFPTGQLTVITGSTGAGKSALLYALLGEMEIIKGNVLLPKDTATVDKYGLTNSVSYAGQTAWLQNMSIKDNILFGSPLDEKRYADVVQACCLVPDLKMLEDGDSTEIGAKGVSLSGGQKARVALARAIYSRAKHVLLDDPLAAVDSHTAASLVTDCLAGPLCANRTVIIVSHHVELLLPIANSLVRIVDGRIEAQGTIDELRAAGHLAAIIATEKTEVLDEAAVVSDAETAEKPTDAAEVDETTNKTAEPKKDARKMVKDEEREVGNVQWKTYKVYFEASSYKIWAVNIALLLVAANAAIIERWWIKEWTNAYSDSPKRPHSEFVASHHVSAVDHPSAFSNGYEIHTSQSSFYLPAGLNMSASQSIAYGALTALARPSADSHPLYYLGIYSMITLATAALSVLQATVGYYGAYRASKILHNEMLKSVVRSTTRWFDTTPSGRIVNRFSRDQETIDTQLAQSLRVVASYSLSLVGALFLVASIVPPFLLPAAFLSYAYWRLSVAYIRCGRDLRRMEATARSPIFSGFSETLEGVVTIRAFSSEIRFMEGLQSQFDKSQSCFYFIWMLNRWLLVRFDCLGGLSVFVTSLLALGRGVSGGWGGMAILSSQGFVQAVYWLCRFWSQLEMDLNSVERVEEYLHLPQESPAVIESNRPPAYWPSHSSETLIHVEDLVISYAPELPSVIHGISFDIKPREKVGLIGRTGSGKPTLGMSLLRFSEPTSGKIVIDGIDIASIGLEDLRSRITIIPQDAVLFSGTIRENLDPFKEHDDSALLDALERVQLGNTKSVAPSRVPSNSNLVKLGQGKGKEGDEEAAKANSIVSNTVRAKITLDTEVSAGGANFSQGQRQLLAMCRALLRNSSIIIMDEATASVDFETDTILQKTIREEFKDSCLITIAHRLSSVIDYDRLLVLDHGHLKEFASPYELLQKPAGEDAIFRGMCEKSGRFDELLAAATEKHEREE</sequence>
<comment type="subcellular location">
    <subcellularLocation>
        <location evidence="1">Membrane</location>
    </subcellularLocation>
</comment>
<dbReference type="PROSITE" id="PS00973">
    <property type="entry name" value="USP_2"/>
    <property type="match status" value="1"/>
</dbReference>
<evidence type="ECO:0000256" key="6">
    <source>
        <dbReference type="ARBA" id="ARBA00022989"/>
    </source>
</evidence>
<feature type="compositionally biased region" description="Low complexity" evidence="8">
    <location>
        <begin position="74"/>
        <end position="93"/>
    </location>
</feature>
<dbReference type="InterPro" id="IPR018200">
    <property type="entry name" value="USP_CS"/>
</dbReference>
<evidence type="ECO:0000313" key="13">
    <source>
        <dbReference type="EMBL" id="CDZ98657.1"/>
    </source>
</evidence>
<dbReference type="SUPFAM" id="SSF90123">
    <property type="entry name" value="ABC transporter transmembrane region"/>
    <property type="match status" value="2"/>
</dbReference>
<dbReference type="SMART" id="SM00382">
    <property type="entry name" value="AAA"/>
    <property type="match status" value="2"/>
</dbReference>
<keyword evidence="5" id="KW-0067">ATP-binding</keyword>
<evidence type="ECO:0000259" key="11">
    <source>
        <dbReference type="PROSITE" id="PS50893"/>
    </source>
</evidence>
<feature type="compositionally biased region" description="Acidic residues" evidence="8">
    <location>
        <begin position="473"/>
        <end position="487"/>
    </location>
</feature>
<dbReference type="InterPro" id="IPR003593">
    <property type="entry name" value="AAA+_ATPase"/>
</dbReference>
<feature type="transmembrane region" description="Helical" evidence="9">
    <location>
        <begin position="637"/>
        <end position="657"/>
    </location>
</feature>
<feature type="transmembrane region" description="Helical" evidence="9">
    <location>
        <begin position="973"/>
        <end position="991"/>
    </location>
</feature>
<feature type="region of interest" description="Disordered" evidence="8">
    <location>
        <begin position="74"/>
        <end position="96"/>
    </location>
</feature>
<evidence type="ECO:0000256" key="8">
    <source>
        <dbReference type="SAM" id="MobiDB-lite"/>
    </source>
</evidence>
<dbReference type="GO" id="GO:0016020">
    <property type="term" value="C:membrane"/>
    <property type="evidence" value="ECO:0007669"/>
    <property type="project" value="UniProtKB-SubCell"/>
</dbReference>
<proteinExistence type="predicted"/>
<keyword evidence="7 9" id="KW-0472">Membrane</keyword>
<feature type="transmembrane region" description="Helical" evidence="9">
    <location>
        <begin position="1079"/>
        <end position="1101"/>
    </location>
</feature>
<dbReference type="InterPro" id="IPR011527">
    <property type="entry name" value="ABC1_TM_dom"/>
</dbReference>
<dbReference type="FunFam" id="1.20.1560.10:FF:000006">
    <property type="entry name" value="ATP-binding cassette, sub-family C (CFTR/MRP), member 9"/>
    <property type="match status" value="1"/>
</dbReference>
<reference evidence="13" key="1">
    <citation type="submission" date="2014-08" db="EMBL/GenBank/DDBJ databases">
        <authorList>
            <person name="Sharma Rahul"/>
            <person name="Thines Marco"/>
        </authorList>
    </citation>
    <scope>NUCLEOTIDE SEQUENCE</scope>
</reference>
<feature type="region of interest" description="Disordered" evidence="8">
    <location>
        <begin position="1475"/>
        <end position="1504"/>
    </location>
</feature>
<dbReference type="CDD" id="cd03244">
    <property type="entry name" value="ABCC_MRP_domain2"/>
    <property type="match status" value="1"/>
</dbReference>
<evidence type="ECO:0000259" key="10">
    <source>
        <dbReference type="PROSITE" id="PS50235"/>
    </source>
</evidence>
<dbReference type="GO" id="GO:0004843">
    <property type="term" value="F:cysteine-type deubiquitinase activity"/>
    <property type="evidence" value="ECO:0007669"/>
    <property type="project" value="InterPro"/>
</dbReference>
<feature type="transmembrane region" description="Helical" evidence="9">
    <location>
        <begin position="694"/>
        <end position="717"/>
    </location>
</feature>
<feature type="transmembrane region" description="Helical" evidence="9">
    <location>
        <begin position="851"/>
        <end position="872"/>
    </location>
</feature>
<feature type="domain" description="USP" evidence="10">
    <location>
        <begin position="121"/>
        <end position="430"/>
    </location>
</feature>
<evidence type="ECO:0000256" key="4">
    <source>
        <dbReference type="ARBA" id="ARBA00022741"/>
    </source>
</evidence>
<feature type="compositionally biased region" description="Basic and acidic residues" evidence="8">
    <location>
        <begin position="1494"/>
        <end position="1504"/>
    </location>
</feature>
<evidence type="ECO:0000256" key="9">
    <source>
        <dbReference type="SAM" id="Phobius"/>
    </source>
</evidence>
<evidence type="ECO:0000256" key="3">
    <source>
        <dbReference type="ARBA" id="ARBA00022692"/>
    </source>
</evidence>
<dbReference type="GO" id="GO:0016579">
    <property type="term" value="P:protein deubiquitination"/>
    <property type="evidence" value="ECO:0007669"/>
    <property type="project" value="InterPro"/>
</dbReference>
<dbReference type="InterPro" id="IPR028889">
    <property type="entry name" value="USP"/>
</dbReference>
<keyword evidence="3 9" id="KW-0812">Transmembrane</keyword>
<feature type="transmembrane region" description="Helical" evidence="9">
    <location>
        <begin position="997"/>
        <end position="1015"/>
    </location>
</feature>
<dbReference type="PROSITE" id="PS50929">
    <property type="entry name" value="ABC_TM1F"/>
    <property type="match status" value="2"/>
</dbReference>
<keyword evidence="6 9" id="KW-1133">Transmembrane helix</keyword>
<feature type="transmembrane region" description="Helical" evidence="9">
    <location>
        <begin position="669"/>
        <end position="687"/>
    </location>
</feature>
<evidence type="ECO:0000256" key="2">
    <source>
        <dbReference type="ARBA" id="ARBA00022448"/>
    </source>
</evidence>
<dbReference type="InterPro" id="IPR003439">
    <property type="entry name" value="ABC_transporter-like_ATP-bd"/>
</dbReference>
<dbReference type="InterPro" id="IPR038765">
    <property type="entry name" value="Papain-like_cys_pep_sf"/>
</dbReference>